<sequence length="322" mass="35804">MKRKIISIILAAAAAMAIQPGVFAANENWRDAFVTRLMREIAQDPTYTDVVLTDLDRNGIPEAFVVKKGTYGNIGCGFTMTDNAITEIEVPQNIIGECLENIDVYIKNDNYIFVGHEVPRYSSYIAYYKLEFNGSAMTATRINKLDVSPYTNVTYIDKYSNNLLENGYPNRTKIEDFISRYDVVNNLSAAPSEARVLVNGEETGVVGYTVNDTNYFRIRDVAMVLVGTSCEFNIDWNAEDNGINIVPGEEYEPNGTELSSDTVGQIEAVENDMPIYVNGRSTAITAYNINGDAYFKIRDIADAAGFEVQWDGDSQTINLVTP</sequence>
<organism evidence="2 3">
    <name type="scientific">Candidatus Ornithomonoglobus merdipullorum</name>
    <dbReference type="NCBI Taxonomy" id="2840895"/>
    <lineage>
        <taxon>Bacteria</taxon>
        <taxon>Bacillati</taxon>
        <taxon>Bacillota</taxon>
        <taxon>Clostridia</taxon>
        <taxon>Candidatus Ornithomonoglobus</taxon>
    </lineage>
</organism>
<protein>
    <recommendedName>
        <fullName evidence="4">Copper amine oxidase-like N-terminal domain-containing protein</fullName>
    </recommendedName>
</protein>
<feature type="signal peptide" evidence="1">
    <location>
        <begin position="1"/>
        <end position="24"/>
    </location>
</feature>
<evidence type="ECO:0000256" key="1">
    <source>
        <dbReference type="SAM" id="SignalP"/>
    </source>
</evidence>
<reference evidence="2" key="2">
    <citation type="journal article" date="2021" name="PeerJ">
        <title>Extensive microbial diversity within the chicken gut microbiome revealed by metagenomics and culture.</title>
        <authorList>
            <person name="Gilroy R."/>
            <person name="Ravi A."/>
            <person name="Getino M."/>
            <person name="Pursley I."/>
            <person name="Horton D.L."/>
            <person name="Alikhan N.F."/>
            <person name="Baker D."/>
            <person name="Gharbi K."/>
            <person name="Hall N."/>
            <person name="Watson M."/>
            <person name="Adriaenssens E.M."/>
            <person name="Foster-Nyarko E."/>
            <person name="Jarju S."/>
            <person name="Secka A."/>
            <person name="Antonio M."/>
            <person name="Oren A."/>
            <person name="Chaudhuri R.R."/>
            <person name="La Ragione R."/>
            <person name="Hildebrand F."/>
            <person name="Pallen M.J."/>
        </authorList>
    </citation>
    <scope>NUCLEOTIDE SEQUENCE</scope>
    <source>
        <strain evidence="2">USAMLcec3-3695</strain>
    </source>
</reference>
<evidence type="ECO:0000313" key="3">
    <source>
        <dbReference type="Proteomes" id="UP000824109"/>
    </source>
</evidence>
<dbReference type="EMBL" id="DVNB01000124">
    <property type="protein sequence ID" value="HIU58457.1"/>
    <property type="molecule type" value="Genomic_DNA"/>
</dbReference>
<comment type="caution">
    <text evidence="2">The sequence shown here is derived from an EMBL/GenBank/DDBJ whole genome shotgun (WGS) entry which is preliminary data.</text>
</comment>
<dbReference type="Proteomes" id="UP000824109">
    <property type="component" value="Unassembled WGS sequence"/>
</dbReference>
<gene>
    <name evidence="2" type="ORF">IAA61_11685</name>
</gene>
<accession>A0A9D1MDU7</accession>
<name>A0A9D1MDU7_9FIRM</name>
<reference evidence="2" key="1">
    <citation type="submission" date="2020-10" db="EMBL/GenBank/DDBJ databases">
        <authorList>
            <person name="Gilroy R."/>
        </authorList>
    </citation>
    <scope>NUCLEOTIDE SEQUENCE</scope>
    <source>
        <strain evidence="2">USAMLcec3-3695</strain>
    </source>
</reference>
<keyword evidence="1" id="KW-0732">Signal</keyword>
<dbReference type="AlphaFoldDB" id="A0A9D1MDU7"/>
<feature type="chain" id="PRO_5039124823" description="Copper amine oxidase-like N-terminal domain-containing protein" evidence="1">
    <location>
        <begin position="25"/>
        <end position="322"/>
    </location>
</feature>
<evidence type="ECO:0008006" key="4">
    <source>
        <dbReference type="Google" id="ProtNLM"/>
    </source>
</evidence>
<proteinExistence type="predicted"/>
<evidence type="ECO:0000313" key="2">
    <source>
        <dbReference type="EMBL" id="HIU58457.1"/>
    </source>
</evidence>